<dbReference type="AlphaFoldDB" id="M3CIQ7"/>
<dbReference type="Proteomes" id="UP000016931">
    <property type="component" value="Unassembled WGS sequence"/>
</dbReference>
<dbReference type="OrthoDB" id="5317787at2759"/>
<organism evidence="2 3">
    <name type="scientific">Sphaerulina musiva (strain SO2202)</name>
    <name type="common">Poplar stem canker fungus</name>
    <name type="synonym">Septoria musiva</name>
    <dbReference type="NCBI Taxonomy" id="692275"/>
    <lineage>
        <taxon>Eukaryota</taxon>
        <taxon>Fungi</taxon>
        <taxon>Dikarya</taxon>
        <taxon>Ascomycota</taxon>
        <taxon>Pezizomycotina</taxon>
        <taxon>Dothideomycetes</taxon>
        <taxon>Dothideomycetidae</taxon>
        <taxon>Mycosphaerellales</taxon>
        <taxon>Mycosphaerellaceae</taxon>
        <taxon>Sphaerulina</taxon>
    </lineage>
</organism>
<accession>M3CIQ7</accession>
<dbReference type="eggNOG" id="ENOG502QTVK">
    <property type="taxonomic scope" value="Eukaryota"/>
</dbReference>
<evidence type="ECO:0000313" key="2">
    <source>
        <dbReference type="EMBL" id="EMF13693.1"/>
    </source>
</evidence>
<dbReference type="HOGENOM" id="CLU_033074_1_1_1"/>
<sequence>MVALHHRPEIDDMRHAFDSALCQSEQDSSSTRRSYDPSRSGSDNSYRTAATEYSQHSTKRTARTQHAASDSSARYSAHRQPQQSPRCSIETYASTVASEEEVQEELPSLGFDLPEYIPHAGGPTAIPTTPADFSELFPSRRRLLIGHDDSVDGDMNLRVGTEVNIRGQRQDMTLFHLRMHHLGDREFSLRRYCRDSGREVCHSARMLEKLPSKKRPGLTRSLSDALNSLRPKLESRSSTWSTMKRTDSGYGSSLNSSIEVDHDEQKTSWGAAATPRPQAVSPNSIKLEFSNYAQVEVRRTGVKSSKRYEFEYWGSSYSWRRMVRKHGHATSVSYKLTKSGCDRALAHIVSSTLTPMQAEEERQAGRWISPCSMWLADDDVTQGQKDVAE</sequence>
<evidence type="ECO:0000313" key="3">
    <source>
        <dbReference type="Proteomes" id="UP000016931"/>
    </source>
</evidence>
<dbReference type="OMA" id="EPLAHIC"/>
<name>M3CIQ7_SPHMS</name>
<gene>
    <name evidence="2" type="ORF">SEPMUDRAFT_148908</name>
</gene>
<proteinExistence type="predicted"/>
<protein>
    <submittedName>
        <fullName evidence="2">Uncharacterized protein</fullName>
    </submittedName>
</protein>
<evidence type="ECO:0000256" key="1">
    <source>
        <dbReference type="SAM" id="MobiDB-lite"/>
    </source>
</evidence>
<keyword evidence="3" id="KW-1185">Reference proteome</keyword>
<feature type="region of interest" description="Disordered" evidence="1">
    <location>
        <begin position="21"/>
        <end position="87"/>
    </location>
</feature>
<feature type="region of interest" description="Disordered" evidence="1">
    <location>
        <begin position="236"/>
        <end position="256"/>
    </location>
</feature>
<dbReference type="STRING" id="692275.M3CIQ7"/>
<dbReference type="GeneID" id="27902360"/>
<dbReference type="EMBL" id="KB456263">
    <property type="protein sequence ID" value="EMF13693.1"/>
    <property type="molecule type" value="Genomic_DNA"/>
</dbReference>
<feature type="compositionally biased region" description="Polar residues" evidence="1">
    <location>
        <begin position="21"/>
        <end position="56"/>
    </location>
</feature>
<feature type="compositionally biased region" description="Polar residues" evidence="1">
    <location>
        <begin position="64"/>
        <end position="87"/>
    </location>
</feature>
<dbReference type="RefSeq" id="XP_016761814.1">
    <property type="nucleotide sequence ID" value="XM_016905223.1"/>
</dbReference>
<reference evidence="2 3" key="1">
    <citation type="journal article" date="2012" name="PLoS Pathog.">
        <title>Diverse lifestyles and strategies of plant pathogenesis encoded in the genomes of eighteen Dothideomycetes fungi.</title>
        <authorList>
            <person name="Ohm R.A."/>
            <person name="Feau N."/>
            <person name="Henrissat B."/>
            <person name="Schoch C.L."/>
            <person name="Horwitz B.A."/>
            <person name="Barry K.W."/>
            <person name="Condon B.J."/>
            <person name="Copeland A.C."/>
            <person name="Dhillon B."/>
            <person name="Glaser F."/>
            <person name="Hesse C.N."/>
            <person name="Kosti I."/>
            <person name="LaButti K."/>
            <person name="Lindquist E.A."/>
            <person name="Lucas S."/>
            <person name="Salamov A.A."/>
            <person name="Bradshaw R.E."/>
            <person name="Ciuffetti L."/>
            <person name="Hamelin R.C."/>
            <person name="Kema G.H.J."/>
            <person name="Lawrence C."/>
            <person name="Scott J.A."/>
            <person name="Spatafora J.W."/>
            <person name="Turgeon B.G."/>
            <person name="de Wit P.J.G.M."/>
            <person name="Zhong S."/>
            <person name="Goodwin S.B."/>
            <person name="Grigoriev I.V."/>
        </authorList>
    </citation>
    <scope>NUCLEOTIDE SEQUENCE [LARGE SCALE GENOMIC DNA]</scope>
    <source>
        <strain evidence="2 3">SO2202</strain>
    </source>
</reference>